<reference evidence="2" key="1">
    <citation type="submission" date="2022-03" db="EMBL/GenBank/DDBJ databases">
        <authorList>
            <person name="Sayadi A."/>
        </authorList>
    </citation>
    <scope>NUCLEOTIDE SEQUENCE</scope>
</reference>
<dbReference type="AlphaFoldDB" id="A0A9P0KWR4"/>
<evidence type="ECO:0000313" key="2">
    <source>
        <dbReference type="EMBL" id="CAH1984038.1"/>
    </source>
</evidence>
<dbReference type="Proteomes" id="UP001152888">
    <property type="component" value="Unassembled WGS sequence"/>
</dbReference>
<protein>
    <submittedName>
        <fullName evidence="2">Uncharacterized protein</fullName>
    </submittedName>
</protein>
<comment type="caution">
    <text evidence="2">The sequence shown here is derived from an EMBL/GenBank/DDBJ whole genome shotgun (WGS) entry which is preliminary data.</text>
</comment>
<evidence type="ECO:0000256" key="1">
    <source>
        <dbReference type="SAM" id="Phobius"/>
    </source>
</evidence>
<keyword evidence="3" id="KW-1185">Reference proteome</keyword>
<accession>A0A9P0KWR4</accession>
<keyword evidence="1" id="KW-0472">Membrane</keyword>
<keyword evidence="1" id="KW-1133">Transmembrane helix</keyword>
<proteinExistence type="predicted"/>
<sequence>MQKSPEEPLVLVQAAVLTVMKMFFQAVVMIPMLMHLCKGQFLRTTMQLVFFVTAVSLMTESAKYGSSAKAVRFGHTMSALVTNENITYAIFVD</sequence>
<feature type="transmembrane region" description="Helical" evidence="1">
    <location>
        <begin position="12"/>
        <end position="34"/>
    </location>
</feature>
<evidence type="ECO:0000313" key="3">
    <source>
        <dbReference type="Proteomes" id="UP001152888"/>
    </source>
</evidence>
<dbReference type="EMBL" id="CAKOFQ010006949">
    <property type="protein sequence ID" value="CAH1984038.1"/>
    <property type="molecule type" value="Genomic_DNA"/>
</dbReference>
<name>A0A9P0KWR4_ACAOB</name>
<organism evidence="2 3">
    <name type="scientific">Acanthoscelides obtectus</name>
    <name type="common">Bean weevil</name>
    <name type="synonym">Bruchus obtectus</name>
    <dbReference type="NCBI Taxonomy" id="200917"/>
    <lineage>
        <taxon>Eukaryota</taxon>
        <taxon>Metazoa</taxon>
        <taxon>Ecdysozoa</taxon>
        <taxon>Arthropoda</taxon>
        <taxon>Hexapoda</taxon>
        <taxon>Insecta</taxon>
        <taxon>Pterygota</taxon>
        <taxon>Neoptera</taxon>
        <taxon>Endopterygota</taxon>
        <taxon>Coleoptera</taxon>
        <taxon>Polyphaga</taxon>
        <taxon>Cucujiformia</taxon>
        <taxon>Chrysomeloidea</taxon>
        <taxon>Chrysomelidae</taxon>
        <taxon>Bruchinae</taxon>
        <taxon>Bruchini</taxon>
        <taxon>Acanthoscelides</taxon>
    </lineage>
</organism>
<keyword evidence="1" id="KW-0812">Transmembrane</keyword>
<gene>
    <name evidence="2" type="ORF">ACAOBT_LOCUS15876</name>
</gene>